<comment type="catalytic activity">
    <reaction evidence="6">
        <text>queuosine(34) in tRNA(Asp) + GDP-alpha-D-mannose = O-4''-alpha-D-mannosylqueuosine(34) in tRNA(Asp) + GDP + H(+)</text>
        <dbReference type="Rhea" id="RHEA:12885"/>
        <dbReference type="Rhea" id="RHEA-COMP:18572"/>
        <dbReference type="Rhea" id="RHEA-COMP:18581"/>
        <dbReference type="ChEBI" id="CHEBI:15378"/>
        <dbReference type="ChEBI" id="CHEBI:57527"/>
        <dbReference type="ChEBI" id="CHEBI:58189"/>
        <dbReference type="ChEBI" id="CHEBI:194431"/>
        <dbReference type="ChEBI" id="CHEBI:194442"/>
        <dbReference type="EC" id="2.4.1.110"/>
    </reaction>
    <physiologicalReaction direction="left-to-right" evidence="6">
        <dbReference type="Rhea" id="RHEA:12886"/>
    </physiologicalReaction>
</comment>
<feature type="domain" description="tRNA-queuosine alpha-mannosyltransferase N-terminal" evidence="8">
    <location>
        <begin position="3"/>
        <end position="157"/>
    </location>
</feature>
<dbReference type="Pfam" id="PF12038">
    <property type="entry name" value="QTMAN_N"/>
    <property type="match status" value="1"/>
</dbReference>
<dbReference type="InterPro" id="IPR001296">
    <property type="entry name" value="Glyco_trans_1"/>
</dbReference>
<dbReference type="EC" id="2.4.1.110" evidence="4"/>
<protein>
    <recommendedName>
        <fullName evidence="5">tRNA-queuosine alpha-mannosyltransferase</fullName>
        <ecNumber evidence="4">2.4.1.110</ecNumber>
    </recommendedName>
</protein>
<evidence type="ECO:0000256" key="4">
    <source>
        <dbReference type="ARBA" id="ARBA00044517"/>
    </source>
</evidence>
<gene>
    <name evidence="9" type="ORF">METZ01_LOCUS21516</name>
</gene>
<comment type="similarity">
    <text evidence="1">Belongs to the glycosyltransferase group 1 family. Glycosyltransferase 4 subfamily.</text>
</comment>
<evidence type="ECO:0000259" key="8">
    <source>
        <dbReference type="Pfam" id="PF12038"/>
    </source>
</evidence>
<dbReference type="Gene3D" id="3.40.50.2000">
    <property type="entry name" value="Glycogen Phosphorylase B"/>
    <property type="match status" value="2"/>
</dbReference>
<evidence type="ECO:0000313" key="9">
    <source>
        <dbReference type="EMBL" id="SUZ68662.1"/>
    </source>
</evidence>
<dbReference type="Pfam" id="PF00534">
    <property type="entry name" value="Glycos_transf_1"/>
    <property type="match status" value="1"/>
</dbReference>
<dbReference type="PANTHER" id="PTHR13615">
    <property type="entry name" value="GLYCOSYLTRANSFERASE-LIKE 1"/>
    <property type="match status" value="1"/>
</dbReference>
<accession>A0A381PNR5</accession>
<dbReference type="InterPro" id="IPR051862">
    <property type="entry name" value="GT-like_domain_containing_1"/>
</dbReference>
<dbReference type="InterPro" id="IPR022701">
    <property type="entry name" value="QTMAN_N"/>
</dbReference>
<evidence type="ECO:0000256" key="1">
    <source>
        <dbReference type="ARBA" id="ARBA00009481"/>
    </source>
</evidence>
<organism evidence="9">
    <name type="scientific">marine metagenome</name>
    <dbReference type="NCBI Taxonomy" id="408172"/>
    <lineage>
        <taxon>unclassified sequences</taxon>
        <taxon>metagenomes</taxon>
        <taxon>ecological metagenomes</taxon>
    </lineage>
</organism>
<dbReference type="AlphaFoldDB" id="A0A381PNR5"/>
<dbReference type="EMBL" id="UINC01001039">
    <property type="protein sequence ID" value="SUZ68662.1"/>
    <property type="molecule type" value="Genomic_DNA"/>
</dbReference>
<evidence type="ECO:0000256" key="3">
    <source>
        <dbReference type="ARBA" id="ARBA00022679"/>
    </source>
</evidence>
<sequence>VANILVLEPWYRGSHRKWVEGWRSASRHQIKVAAGPDAGWRRSLVLGPSCFAEAITQSATEIDALVASSPIDLATVLGLLGPTISRPPTLLYMHESQIGYPPGPKGGQAQGAIINDWTAVSAADKVAVATRYHARVLIERMPPFVEELVPGAGKKLENLLSNIKILPVGIRTTDLRPCAPTGPLRVMWNHRWSFDKGPNEFVHALSVLASEGQEFGVYALGEVERSGRRARRRLLNQLEDRIVLYGHQQEGAYADALCRSDIVVSSSHHDFFGLAVTEAIAAGARPVLPNRLAYPEIVPESLHSTLLYEADLLEALRSVLSNSRQMLHQYRSATMAHVANFEWSKLAPKYDALVDDMIASRQ</sequence>
<name>A0A381PNR5_9ZZZZ</name>
<reference evidence="9" key="1">
    <citation type="submission" date="2018-05" db="EMBL/GenBank/DDBJ databases">
        <authorList>
            <person name="Lanie J.A."/>
            <person name="Ng W.-L."/>
            <person name="Kazmierczak K.M."/>
            <person name="Andrzejewski T.M."/>
            <person name="Davidsen T.M."/>
            <person name="Wayne K.J."/>
            <person name="Tettelin H."/>
            <person name="Glass J.I."/>
            <person name="Rusch D."/>
            <person name="Podicherti R."/>
            <person name="Tsui H.-C.T."/>
            <person name="Winkler M.E."/>
        </authorList>
    </citation>
    <scope>NUCLEOTIDE SEQUENCE</scope>
</reference>
<proteinExistence type="inferred from homology"/>
<evidence type="ECO:0000256" key="5">
    <source>
        <dbReference type="ARBA" id="ARBA00044539"/>
    </source>
</evidence>
<feature type="domain" description="Glycosyl transferase family 1" evidence="7">
    <location>
        <begin position="190"/>
        <end position="329"/>
    </location>
</feature>
<keyword evidence="2" id="KW-0328">Glycosyltransferase</keyword>
<dbReference type="SUPFAM" id="SSF53756">
    <property type="entry name" value="UDP-Glycosyltransferase/glycogen phosphorylase"/>
    <property type="match status" value="1"/>
</dbReference>
<evidence type="ECO:0000256" key="6">
    <source>
        <dbReference type="ARBA" id="ARBA00048439"/>
    </source>
</evidence>
<dbReference type="GO" id="GO:0016438">
    <property type="term" value="F:tRNA-queuosine(34) beta-mannosyltransferase activity"/>
    <property type="evidence" value="ECO:0007669"/>
    <property type="project" value="UniProtKB-EC"/>
</dbReference>
<feature type="non-terminal residue" evidence="9">
    <location>
        <position position="1"/>
    </location>
</feature>
<evidence type="ECO:0000256" key="2">
    <source>
        <dbReference type="ARBA" id="ARBA00022676"/>
    </source>
</evidence>
<dbReference type="PANTHER" id="PTHR13615:SF3">
    <property type="entry name" value="GLYCOSYLTRANSFERASE-LIKE DOMAIN-CONTAINING PROTEIN 1"/>
    <property type="match status" value="1"/>
</dbReference>
<keyword evidence="3" id="KW-0808">Transferase</keyword>
<evidence type="ECO:0000259" key="7">
    <source>
        <dbReference type="Pfam" id="PF00534"/>
    </source>
</evidence>